<dbReference type="InterPro" id="IPR027417">
    <property type="entry name" value="P-loop_NTPase"/>
</dbReference>
<dbReference type="Proteomes" id="UP000824232">
    <property type="component" value="Unassembled WGS sequence"/>
</dbReference>
<evidence type="ECO:0000259" key="1">
    <source>
        <dbReference type="Pfam" id="PF13173"/>
    </source>
</evidence>
<feature type="domain" description="DUF4143" evidence="2">
    <location>
        <begin position="197"/>
        <end position="355"/>
    </location>
</feature>
<dbReference type="InterPro" id="IPR025420">
    <property type="entry name" value="DUF4143"/>
</dbReference>
<evidence type="ECO:0000313" key="4">
    <source>
        <dbReference type="Proteomes" id="UP000824232"/>
    </source>
</evidence>
<dbReference type="Pfam" id="PF13635">
    <property type="entry name" value="DUF4143"/>
    <property type="match status" value="1"/>
</dbReference>
<proteinExistence type="predicted"/>
<accession>A0A9D1DVL0</accession>
<dbReference type="GO" id="GO:0005524">
    <property type="term" value="F:ATP binding"/>
    <property type="evidence" value="ECO:0007669"/>
    <property type="project" value="UniProtKB-KW"/>
</dbReference>
<dbReference type="PANTHER" id="PTHR33295:SF18">
    <property type="entry name" value="AAA+ ATPASE DOMAIN-CONTAINING PROTEIN"/>
    <property type="match status" value="1"/>
</dbReference>
<evidence type="ECO:0000313" key="3">
    <source>
        <dbReference type="EMBL" id="HIR59832.1"/>
    </source>
</evidence>
<reference evidence="3" key="1">
    <citation type="submission" date="2020-10" db="EMBL/GenBank/DDBJ databases">
        <authorList>
            <person name="Gilroy R."/>
        </authorList>
    </citation>
    <scope>NUCLEOTIDE SEQUENCE</scope>
    <source>
        <strain evidence="3">CHK184-20233</strain>
    </source>
</reference>
<dbReference type="PANTHER" id="PTHR33295">
    <property type="entry name" value="ATPASE"/>
    <property type="match status" value="1"/>
</dbReference>
<dbReference type="AlphaFoldDB" id="A0A9D1DVL0"/>
<name>A0A9D1DVL0_9FIRM</name>
<organism evidence="3 4">
    <name type="scientific">Candidatus Onthousia excrementipullorum</name>
    <dbReference type="NCBI Taxonomy" id="2840884"/>
    <lineage>
        <taxon>Bacteria</taxon>
        <taxon>Bacillati</taxon>
        <taxon>Bacillota</taxon>
        <taxon>Bacilli</taxon>
        <taxon>Candidatus Onthousia</taxon>
    </lineage>
</organism>
<feature type="domain" description="AAA" evidence="1">
    <location>
        <begin position="20"/>
        <end position="151"/>
    </location>
</feature>
<dbReference type="EMBL" id="DVHC01000067">
    <property type="protein sequence ID" value="HIR59832.1"/>
    <property type="molecule type" value="Genomic_DNA"/>
</dbReference>
<protein>
    <submittedName>
        <fullName evidence="3">ATP-binding protein</fullName>
    </submittedName>
</protein>
<gene>
    <name evidence="3" type="ORF">IAB38_07340</name>
</gene>
<dbReference type="SUPFAM" id="SSF52540">
    <property type="entry name" value="P-loop containing nucleoside triphosphate hydrolases"/>
    <property type="match status" value="1"/>
</dbReference>
<dbReference type="Pfam" id="PF13173">
    <property type="entry name" value="AAA_14"/>
    <property type="match status" value="1"/>
</dbReference>
<keyword evidence="3" id="KW-0547">Nucleotide-binding</keyword>
<reference evidence="3" key="2">
    <citation type="journal article" date="2021" name="PeerJ">
        <title>Extensive microbial diversity within the chicken gut microbiome revealed by metagenomics and culture.</title>
        <authorList>
            <person name="Gilroy R."/>
            <person name="Ravi A."/>
            <person name="Getino M."/>
            <person name="Pursley I."/>
            <person name="Horton D.L."/>
            <person name="Alikhan N.F."/>
            <person name="Baker D."/>
            <person name="Gharbi K."/>
            <person name="Hall N."/>
            <person name="Watson M."/>
            <person name="Adriaenssens E.M."/>
            <person name="Foster-Nyarko E."/>
            <person name="Jarju S."/>
            <person name="Secka A."/>
            <person name="Antonio M."/>
            <person name="Oren A."/>
            <person name="Chaudhuri R.R."/>
            <person name="La Ragione R."/>
            <person name="Hildebrand F."/>
            <person name="Pallen M.J."/>
        </authorList>
    </citation>
    <scope>NUCLEOTIDE SEQUENCE</scope>
    <source>
        <strain evidence="3">CHK184-20233</strain>
    </source>
</reference>
<sequence length="417" mass="49284">MEIERNYYLNKLITKKENHLIKIVTGIRRCGKSYLLDPIFKNYLLENGVDEKHIIKLELDSIENEEYINPKKLYEYVMNKVIDDKTYYIILDEIQKVDNFESVLNSFLRKPNLDVYVTGSNSKFLSSDIITEFRGRGYEVRVYPLSFSEFMSVYDDNEVKGLDEYINYGGLPLITTFKTREEKIDYLNYQKDNVYINDVVERNDIRNDDELKTLIEIISSSIGSLTNPTKLYNTFVSKGNKSITNKTISLYLKYLEEAFLIEKSKRFDVKGKKYIETPSKYYFVDIGIRNSLINFRQLERTHIMENIIYIELRRRGFNVDVGLVEKRSIENGKKDYKQLEVDFVANKGSDKYYIQSVYSIEDNNKKEQEVQSLLNVGDNFKKIVIVYDHFIKWQDEDGIIYMSLYDFLLNENSLKEA</sequence>
<keyword evidence="3" id="KW-0067">ATP-binding</keyword>
<comment type="caution">
    <text evidence="3">The sequence shown here is derived from an EMBL/GenBank/DDBJ whole genome shotgun (WGS) entry which is preliminary data.</text>
</comment>
<evidence type="ECO:0000259" key="2">
    <source>
        <dbReference type="Pfam" id="PF13635"/>
    </source>
</evidence>
<dbReference type="InterPro" id="IPR041682">
    <property type="entry name" value="AAA_14"/>
</dbReference>